<dbReference type="EMBL" id="CP041614">
    <property type="protein sequence ID" value="QDO82089.1"/>
    <property type="molecule type" value="Genomic_DNA"/>
</dbReference>
<dbReference type="InterPro" id="IPR023998">
    <property type="entry name" value="FCR-like"/>
</dbReference>
<reference evidence="1 2" key="1">
    <citation type="submission" date="2019-07" db="EMBL/GenBank/DDBJ databases">
        <title>Shewanella sp. YLB-06 whole genomic sequence.</title>
        <authorList>
            <person name="Yu L."/>
        </authorList>
    </citation>
    <scope>NUCLEOTIDE SEQUENCE [LARGE SCALE GENOMIC DNA]</scope>
    <source>
        <strain evidence="1 2">YLB-06</strain>
    </source>
</reference>
<name>A0ABX5WSJ1_9GAMM</name>
<keyword evidence="2" id="KW-1185">Reference proteome</keyword>
<protein>
    <submittedName>
        <fullName evidence="1">Siderophore ferric iron reductase</fullName>
    </submittedName>
</protein>
<accession>A0ABX5WSJ1</accession>
<evidence type="ECO:0000313" key="1">
    <source>
        <dbReference type="EMBL" id="QDO82089.1"/>
    </source>
</evidence>
<dbReference type="Proteomes" id="UP000315947">
    <property type="component" value="Chromosome"/>
</dbReference>
<organism evidence="1 2">
    <name type="scientific">Shewanella psychropiezotolerans</name>
    <dbReference type="NCBI Taxonomy" id="2593655"/>
    <lineage>
        <taxon>Bacteria</taxon>
        <taxon>Pseudomonadati</taxon>
        <taxon>Pseudomonadota</taxon>
        <taxon>Gammaproteobacteria</taxon>
        <taxon>Alteromonadales</taxon>
        <taxon>Shewanellaceae</taxon>
        <taxon>Shewanella</taxon>
    </lineage>
</organism>
<sequence>MTSNLLSRLAEKGSSVSPILEKNVSQADFELLFEQCKRVTPYLKGELGRSFKGMISQHGSNLPQIKSLYRELQISTPEAEKVYWLTRSWDLLTWQPLYLAFVAIYNMKSLPNLGNMAQYHRGDLIAGFRFDNTECIQGDYEGLISRAGQQLSQMFEHYRSELDLWIRCRPGFVQHLLADALLAKLIQVQQRHREMTDGFILHHAKLWLAAFNISDKHLASLYLSKLDNKLRLSRTSCCSVYKTKSGVLCDNCPRLRRNKDV</sequence>
<proteinExistence type="predicted"/>
<evidence type="ECO:0000313" key="2">
    <source>
        <dbReference type="Proteomes" id="UP000315947"/>
    </source>
</evidence>
<gene>
    <name evidence="1" type="ORF">FM037_01165</name>
</gene>
<dbReference type="NCBIfam" id="TIGR03950">
    <property type="entry name" value="sidero_Fe_reduc"/>
    <property type="match status" value="1"/>
</dbReference>